<reference evidence="2 3" key="1">
    <citation type="submission" date="2018-11" db="EMBL/GenBank/DDBJ databases">
        <title>Genome sequencing of Lautropia sp. KCOM 2505 (= ChDC F240).</title>
        <authorList>
            <person name="Kook J.-K."/>
            <person name="Park S.-N."/>
            <person name="Lim Y.K."/>
        </authorList>
    </citation>
    <scope>NUCLEOTIDE SEQUENCE [LARGE SCALE GENOMIC DNA]</scope>
    <source>
        <strain evidence="2 3">KCOM 2505</strain>
    </source>
</reference>
<keyword evidence="1" id="KW-1133">Transmembrane helix</keyword>
<organism evidence="2 3">
    <name type="scientific">Lautropia dentalis</name>
    <dbReference type="NCBI Taxonomy" id="2490857"/>
    <lineage>
        <taxon>Bacteria</taxon>
        <taxon>Pseudomonadati</taxon>
        <taxon>Pseudomonadota</taxon>
        <taxon>Betaproteobacteria</taxon>
        <taxon>Burkholderiales</taxon>
        <taxon>Burkholderiaceae</taxon>
        <taxon>Lautropia</taxon>
    </lineage>
</organism>
<dbReference type="Proteomes" id="UP000270261">
    <property type="component" value="Unassembled WGS sequence"/>
</dbReference>
<feature type="transmembrane region" description="Helical" evidence="1">
    <location>
        <begin position="76"/>
        <end position="99"/>
    </location>
</feature>
<proteinExistence type="predicted"/>
<keyword evidence="1" id="KW-0812">Transmembrane</keyword>
<evidence type="ECO:0000313" key="3">
    <source>
        <dbReference type="Proteomes" id="UP000270261"/>
    </source>
</evidence>
<dbReference type="EMBL" id="RRUE01000001">
    <property type="protein sequence ID" value="RRN45549.1"/>
    <property type="molecule type" value="Genomic_DNA"/>
</dbReference>
<comment type="caution">
    <text evidence="2">The sequence shown here is derived from an EMBL/GenBank/DDBJ whole genome shotgun (WGS) entry which is preliminary data.</text>
</comment>
<dbReference type="RefSeq" id="WP_125094978.1">
    <property type="nucleotide sequence ID" value="NZ_RRUE01000001.1"/>
</dbReference>
<dbReference type="AlphaFoldDB" id="A0A426FS48"/>
<protein>
    <submittedName>
        <fullName evidence="2">Uncharacterized protein</fullName>
    </submittedName>
</protein>
<feature type="transmembrane region" description="Helical" evidence="1">
    <location>
        <begin position="52"/>
        <end position="69"/>
    </location>
</feature>
<evidence type="ECO:0000313" key="2">
    <source>
        <dbReference type="EMBL" id="RRN45549.1"/>
    </source>
</evidence>
<name>A0A426FS48_9BURK</name>
<keyword evidence="3" id="KW-1185">Reference proteome</keyword>
<evidence type="ECO:0000256" key="1">
    <source>
        <dbReference type="SAM" id="Phobius"/>
    </source>
</evidence>
<gene>
    <name evidence="2" type="ORF">EHV23_05040</name>
</gene>
<sequence>MQPSTHESTENSSATHIRVPSRIRIFLYTYYIVLMGVGSSMGGIGYLSPGGITLAAGYILAGTTLFILDRRRIVSFPLYLTIMISAGPAFISTLLYYIIDRP</sequence>
<keyword evidence="1" id="KW-0472">Membrane</keyword>
<feature type="transmembrane region" description="Helical" evidence="1">
    <location>
        <begin position="25"/>
        <end position="46"/>
    </location>
</feature>
<accession>A0A426FS48</accession>